<dbReference type="PANTHER" id="PTHR13138">
    <property type="entry name" value="PROTEIN LIN1"/>
    <property type="match status" value="1"/>
</dbReference>
<feature type="compositionally biased region" description="Acidic residues" evidence="1">
    <location>
        <begin position="394"/>
        <end position="408"/>
    </location>
</feature>
<dbReference type="Proteomes" id="UP001497744">
    <property type="component" value="Unassembled WGS sequence"/>
</dbReference>
<gene>
    <name evidence="2" type="ORF">BcabD6B2_06830</name>
</gene>
<reference evidence="2 3" key="1">
    <citation type="submission" date="2021-06" db="EMBL/GenBank/DDBJ databases">
        <title>Genome sequence of Babesia caballi.</title>
        <authorList>
            <person name="Yamagishi J."/>
            <person name="Kidaka T."/>
            <person name="Ochi A."/>
        </authorList>
    </citation>
    <scope>NUCLEOTIDE SEQUENCE [LARGE SCALE GENOMIC DNA]</scope>
    <source>
        <strain evidence="2">USDA-D6B2</strain>
    </source>
</reference>
<dbReference type="InterPro" id="IPR039905">
    <property type="entry name" value="CD2BP2/Lin1"/>
</dbReference>
<dbReference type="GO" id="GO:0005682">
    <property type="term" value="C:U5 snRNP"/>
    <property type="evidence" value="ECO:0007669"/>
    <property type="project" value="InterPro"/>
</dbReference>
<dbReference type="GeneID" id="94192731"/>
<feature type="region of interest" description="Disordered" evidence="1">
    <location>
        <begin position="117"/>
        <end position="143"/>
    </location>
</feature>
<keyword evidence="3" id="KW-1185">Reference proteome</keyword>
<feature type="region of interest" description="Disordered" evidence="1">
    <location>
        <begin position="188"/>
        <end position="216"/>
    </location>
</feature>
<dbReference type="InterPro" id="IPR035445">
    <property type="entry name" value="GYF-like_dom_sf"/>
</dbReference>
<feature type="region of interest" description="Disordered" evidence="1">
    <location>
        <begin position="333"/>
        <end position="408"/>
    </location>
</feature>
<evidence type="ECO:0000313" key="2">
    <source>
        <dbReference type="EMBL" id="GIX61248.1"/>
    </source>
</evidence>
<dbReference type="AlphaFoldDB" id="A0AAV4LND3"/>
<feature type="compositionally biased region" description="Basic and acidic residues" evidence="1">
    <location>
        <begin position="117"/>
        <end position="138"/>
    </location>
</feature>
<sequence>MYLPHEINRIKDQRRLKKAGIQDDVGLIFGEDDAGYDVEAAAADRGDAEADNPVALEDGGVTIEPFNMRREMAEGGFDTAGMYLEKNRKMTSTNRSLNRDEGEDPWMASLTEQDALISKHSDDGFYRKRPRPPAESRPDLVQLLEGTPTVDVIKRLIALLEPGETPLDSLKPRSKKREKHVLPAFRRHQREAAGAQPEPGNQTDQAHEKRKSPTGLADMDVSDLAHVLTVTWLNVYYMTKEEIREALANAKKRPRRGAAAAPRRYQFRWVRGDGEVYGPSSEGELLSWIAHDYISDENPVELREVDHGGAPLNDSWVSFRDSELYNFLNSGRQAPVGDAVEGGKGSERTSGGGATGGADQDGGSSDGGDEDDGVFSKKPRKSELIGLKHKQKDVEEDSQASDDECDIE</sequence>
<name>A0AAV4LND3_BABCB</name>
<dbReference type="Gene3D" id="3.30.1490.40">
    <property type="match status" value="1"/>
</dbReference>
<dbReference type="RefSeq" id="XP_067713319.1">
    <property type="nucleotide sequence ID" value="XM_067857218.1"/>
</dbReference>
<protein>
    <submittedName>
        <fullName evidence="2">CD2 antigen cytoplasmic tail-binding protein 2, putative</fullName>
    </submittedName>
</protein>
<organism evidence="2 3">
    <name type="scientific">Babesia caballi</name>
    <dbReference type="NCBI Taxonomy" id="5871"/>
    <lineage>
        <taxon>Eukaryota</taxon>
        <taxon>Sar</taxon>
        <taxon>Alveolata</taxon>
        <taxon>Apicomplexa</taxon>
        <taxon>Aconoidasida</taxon>
        <taxon>Piroplasmida</taxon>
        <taxon>Babesiidae</taxon>
        <taxon>Babesia</taxon>
    </lineage>
</organism>
<evidence type="ECO:0000313" key="3">
    <source>
        <dbReference type="Proteomes" id="UP001497744"/>
    </source>
</evidence>
<proteinExistence type="predicted"/>
<dbReference type="PANTHER" id="PTHR13138:SF3">
    <property type="entry name" value="CD2 ANTIGEN CYTOPLASMIC TAIL-BINDING PROTEIN 2"/>
    <property type="match status" value="1"/>
</dbReference>
<dbReference type="EMBL" id="BPLF01000001">
    <property type="protein sequence ID" value="GIX61248.1"/>
    <property type="molecule type" value="Genomic_DNA"/>
</dbReference>
<feature type="compositionally biased region" description="Gly residues" evidence="1">
    <location>
        <begin position="350"/>
        <end position="366"/>
    </location>
</feature>
<dbReference type="SUPFAM" id="SSF55277">
    <property type="entry name" value="GYF domain"/>
    <property type="match status" value="1"/>
</dbReference>
<comment type="caution">
    <text evidence="2">The sequence shown here is derived from an EMBL/GenBank/DDBJ whole genome shotgun (WGS) entry which is preliminary data.</text>
</comment>
<accession>A0AAV4LND3</accession>
<evidence type="ECO:0000256" key="1">
    <source>
        <dbReference type="SAM" id="MobiDB-lite"/>
    </source>
</evidence>